<dbReference type="GO" id="GO:0009318">
    <property type="term" value="C:exodeoxyribonuclease VII complex"/>
    <property type="evidence" value="ECO:0007669"/>
    <property type="project" value="UniProtKB-UniRule"/>
</dbReference>
<name>A0A9W6MPD5_9PROT</name>
<reference evidence="10" key="2">
    <citation type="submission" date="2023-01" db="EMBL/GenBank/DDBJ databases">
        <authorList>
            <person name="Sun Q."/>
            <person name="Evtushenko L."/>
        </authorList>
    </citation>
    <scope>NUCLEOTIDE SEQUENCE</scope>
    <source>
        <strain evidence="10">VKM B-1513</strain>
    </source>
</reference>
<comment type="catalytic activity">
    <reaction evidence="5 6">
        <text>Exonucleolytic cleavage in either 5'- to 3'- or 3'- to 5'-direction to yield nucleoside 5'-phosphates.</text>
        <dbReference type="EC" id="3.1.11.6"/>
    </reaction>
</comment>
<feature type="domain" description="OB-fold nucleic acid binding" evidence="9">
    <location>
        <begin position="11"/>
        <end position="104"/>
    </location>
</feature>
<dbReference type="PANTHER" id="PTHR30008:SF0">
    <property type="entry name" value="EXODEOXYRIBONUCLEASE 7 LARGE SUBUNIT"/>
    <property type="match status" value="1"/>
</dbReference>
<evidence type="ECO:0000259" key="8">
    <source>
        <dbReference type="Pfam" id="PF02601"/>
    </source>
</evidence>
<gene>
    <name evidence="5 10" type="primary">xseA</name>
    <name evidence="10" type="ORF">GCM10017621_25600</name>
</gene>
<accession>A0A9W6MPD5</accession>
<evidence type="ECO:0000256" key="6">
    <source>
        <dbReference type="RuleBase" id="RU004355"/>
    </source>
</evidence>
<dbReference type="InterPro" id="IPR003753">
    <property type="entry name" value="Exonuc_VII_L"/>
</dbReference>
<dbReference type="NCBIfam" id="TIGR00237">
    <property type="entry name" value="xseA"/>
    <property type="match status" value="1"/>
</dbReference>
<sequence>MSDAPGNIHEFSVSELAGALKRTVEDAFGHVRVRGELGRVVVAKSGHVYFDVKDERSVIASIAWKGTAARFRFRPEEGLEVVIEGRLSTYPGRSQYQLIVESMEPAGAGALMALLEERKKTLAAEGLFDPARKKPLPFLPRTIGVVTSPTGAVIRDILHRLQDRFPRHVILWPVLVQGEQAAEQIATAIRGFNALPEGGRVPRPDVLIVARGGGSIEDLWSFNEEIVVRAAAESTIPLISAVGHETDTTLIDFASDRRAPTPTGAAEMAVPVRAELKADIDALGARLVSALSRHIERRRTELRGAARALPRPAALLDLKRQRFDTIADRLDPALQNNAAGKRSRLLVLQAGLKPAALKRDIRQKQERLADRGARLTPALERILQRESRALDAWGARLASLSHKSVLRRGFVLVRNGEGQLVRSGQALDSGDKVELEFADMRRSAIVDGETPSSPPPAAKPAAARPRPKPRAKPPAAGQGTLF</sequence>
<protein>
    <recommendedName>
        <fullName evidence="5">Exodeoxyribonuclease 7 large subunit</fullName>
        <ecNumber evidence="5">3.1.11.6</ecNumber>
    </recommendedName>
    <alternativeName>
        <fullName evidence="5">Exodeoxyribonuclease VII large subunit</fullName>
        <shortName evidence="5">Exonuclease VII large subunit</shortName>
    </alternativeName>
</protein>
<dbReference type="EC" id="3.1.11.6" evidence="5"/>
<feature type="domain" description="Exonuclease VII large subunit C-terminal" evidence="8">
    <location>
        <begin position="127"/>
        <end position="442"/>
    </location>
</feature>
<dbReference type="Proteomes" id="UP001143486">
    <property type="component" value="Unassembled WGS sequence"/>
</dbReference>
<dbReference type="CDD" id="cd04489">
    <property type="entry name" value="ExoVII_LU_OBF"/>
    <property type="match status" value="1"/>
</dbReference>
<evidence type="ECO:0000256" key="1">
    <source>
        <dbReference type="ARBA" id="ARBA00022490"/>
    </source>
</evidence>
<evidence type="ECO:0000256" key="5">
    <source>
        <dbReference type="HAMAP-Rule" id="MF_00378"/>
    </source>
</evidence>
<keyword evidence="1 5" id="KW-0963">Cytoplasm</keyword>
<evidence type="ECO:0000259" key="9">
    <source>
        <dbReference type="Pfam" id="PF13742"/>
    </source>
</evidence>
<evidence type="ECO:0000313" key="11">
    <source>
        <dbReference type="Proteomes" id="UP001143486"/>
    </source>
</evidence>
<dbReference type="Pfam" id="PF13742">
    <property type="entry name" value="tRNA_anti_2"/>
    <property type="match status" value="1"/>
</dbReference>
<keyword evidence="2 5" id="KW-0540">Nuclease</keyword>
<dbReference type="InterPro" id="IPR025824">
    <property type="entry name" value="OB-fold_nuc-bd_dom"/>
</dbReference>
<dbReference type="EMBL" id="BSFE01000007">
    <property type="protein sequence ID" value="GLK53052.1"/>
    <property type="molecule type" value="Genomic_DNA"/>
</dbReference>
<comment type="function">
    <text evidence="5">Bidirectionally degrades single-stranded DNA into large acid-insoluble oligonucleotides, which are then degraded further into small acid-soluble oligonucleotides.</text>
</comment>
<evidence type="ECO:0000256" key="2">
    <source>
        <dbReference type="ARBA" id="ARBA00022722"/>
    </source>
</evidence>
<comment type="similarity">
    <text evidence="5 6">Belongs to the XseA family.</text>
</comment>
<comment type="subunit">
    <text evidence="5">Heterooligomer composed of large and small subunits.</text>
</comment>
<dbReference type="GO" id="GO:0003676">
    <property type="term" value="F:nucleic acid binding"/>
    <property type="evidence" value="ECO:0007669"/>
    <property type="project" value="InterPro"/>
</dbReference>
<evidence type="ECO:0000256" key="3">
    <source>
        <dbReference type="ARBA" id="ARBA00022801"/>
    </source>
</evidence>
<dbReference type="Pfam" id="PF02601">
    <property type="entry name" value="Exonuc_VII_L"/>
    <property type="match status" value="1"/>
</dbReference>
<proteinExistence type="inferred from homology"/>
<feature type="region of interest" description="Disordered" evidence="7">
    <location>
        <begin position="443"/>
        <end position="482"/>
    </location>
</feature>
<dbReference type="AlphaFoldDB" id="A0A9W6MPD5"/>
<keyword evidence="11" id="KW-1185">Reference proteome</keyword>
<evidence type="ECO:0000256" key="7">
    <source>
        <dbReference type="SAM" id="MobiDB-lite"/>
    </source>
</evidence>
<dbReference type="GO" id="GO:0006308">
    <property type="term" value="P:DNA catabolic process"/>
    <property type="evidence" value="ECO:0007669"/>
    <property type="project" value="UniProtKB-UniRule"/>
</dbReference>
<evidence type="ECO:0000313" key="10">
    <source>
        <dbReference type="EMBL" id="GLK53052.1"/>
    </source>
</evidence>
<dbReference type="RefSeq" id="WP_271187410.1">
    <property type="nucleotide sequence ID" value="NZ_BSFE01000007.1"/>
</dbReference>
<dbReference type="HAMAP" id="MF_00378">
    <property type="entry name" value="Exonuc_7_L"/>
    <property type="match status" value="1"/>
</dbReference>
<dbReference type="GO" id="GO:0005737">
    <property type="term" value="C:cytoplasm"/>
    <property type="evidence" value="ECO:0007669"/>
    <property type="project" value="UniProtKB-SubCell"/>
</dbReference>
<reference evidence="10" key="1">
    <citation type="journal article" date="2014" name="Int. J. Syst. Evol. Microbiol.">
        <title>Complete genome sequence of Corynebacterium casei LMG S-19264T (=DSM 44701T), isolated from a smear-ripened cheese.</title>
        <authorList>
            <consortium name="US DOE Joint Genome Institute (JGI-PGF)"/>
            <person name="Walter F."/>
            <person name="Albersmeier A."/>
            <person name="Kalinowski J."/>
            <person name="Ruckert C."/>
        </authorList>
    </citation>
    <scope>NUCLEOTIDE SEQUENCE</scope>
    <source>
        <strain evidence="10">VKM B-1513</strain>
    </source>
</reference>
<dbReference type="InterPro" id="IPR020579">
    <property type="entry name" value="Exonuc_VII_lsu_C"/>
</dbReference>
<dbReference type="GO" id="GO:0008855">
    <property type="term" value="F:exodeoxyribonuclease VII activity"/>
    <property type="evidence" value="ECO:0007669"/>
    <property type="project" value="UniProtKB-UniRule"/>
</dbReference>
<organism evidence="10 11">
    <name type="scientific">Maricaulis virginensis</name>
    <dbReference type="NCBI Taxonomy" id="144022"/>
    <lineage>
        <taxon>Bacteria</taxon>
        <taxon>Pseudomonadati</taxon>
        <taxon>Pseudomonadota</taxon>
        <taxon>Alphaproteobacteria</taxon>
        <taxon>Maricaulales</taxon>
        <taxon>Maricaulaceae</taxon>
        <taxon>Maricaulis</taxon>
    </lineage>
</organism>
<comment type="caution">
    <text evidence="10">The sequence shown here is derived from an EMBL/GenBank/DDBJ whole genome shotgun (WGS) entry which is preliminary data.</text>
</comment>
<comment type="subcellular location">
    <subcellularLocation>
        <location evidence="5 6">Cytoplasm</location>
    </subcellularLocation>
</comment>
<evidence type="ECO:0000256" key="4">
    <source>
        <dbReference type="ARBA" id="ARBA00022839"/>
    </source>
</evidence>
<keyword evidence="3 5" id="KW-0378">Hydrolase</keyword>
<keyword evidence="4 5" id="KW-0269">Exonuclease</keyword>
<dbReference type="PANTHER" id="PTHR30008">
    <property type="entry name" value="EXODEOXYRIBONUCLEASE 7 LARGE SUBUNIT"/>
    <property type="match status" value="1"/>
</dbReference>